<dbReference type="InterPro" id="IPR009057">
    <property type="entry name" value="Homeodomain-like_sf"/>
</dbReference>
<feature type="domain" description="Myb-like" evidence="6">
    <location>
        <begin position="203"/>
        <end position="253"/>
    </location>
</feature>
<feature type="domain" description="HTH myb-type" evidence="7">
    <location>
        <begin position="68"/>
        <end position="122"/>
    </location>
</feature>
<name>A0A9Q0RKB4_BLOTA</name>
<feature type="domain" description="Myb-like" evidence="6">
    <location>
        <begin position="256"/>
        <end position="306"/>
    </location>
</feature>
<dbReference type="GO" id="GO:0019185">
    <property type="term" value="C:snRNA-activating protein complex"/>
    <property type="evidence" value="ECO:0007669"/>
    <property type="project" value="TreeGrafter"/>
</dbReference>
<protein>
    <submittedName>
        <fullName evidence="8">Uncharacterized protein</fullName>
    </submittedName>
</protein>
<evidence type="ECO:0000313" key="8">
    <source>
        <dbReference type="EMBL" id="KAJ6217521.1"/>
    </source>
</evidence>
<keyword evidence="2" id="KW-0805">Transcription regulation</keyword>
<feature type="domain" description="HTH myb-type" evidence="7">
    <location>
        <begin position="203"/>
        <end position="257"/>
    </location>
</feature>
<feature type="domain" description="Myb-like" evidence="6">
    <location>
        <begin position="406"/>
        <end position="456"/>
    </location>
</feature>
<dbReference type="PROSITE" id="PS50090">
    <property type="entry name" value="MYB_LIKE"/>
    <property type="match status" value="11"/>
</dbReference>
<dbReference type="SMART" id="SM00717">
    <property type="entry name" value="SANT"/>
    <property type="match status" value="11"/>
</dbReference>
<sequence>MDHSVQTDGQVLKNQAKTIKMRKKWTPEEDTNLIELIKIHGLKWTKIANYMKGRNGQQCAGRWNNVLDPKILKGSWTSEEDEKLEKLIKKYGSKWSIIAQNMGNRSSLQCRDRWNLLLNKKNNESKRDWTSEEDKKLLELVKEHGNNWKKITKETESRTWTPEEDTNLIELIKLHGPRWTTIAKHMKSRNVSQCFRRWNFVLDPKIFKGSWTPEEDEKLRKLMEKYGSKWSIIAQNMGNRSSLQCRSRWNSLQNKKNNVSKKDWTPEEDTNLIELVKLHGPRWTTIAKHMKSRNVSQCIRRWKYTLDPKILKGSWTPEEDEKLRKLIKKYGSKWSIIAQNMGNRSLLQCWHHWKHLLNKKNEWTPEEDKKLSELVKEYGNNWKKISENMNERSINDCWKKYHMHLNSNIRKGKWTPSEDKMLKDLVEKFGTRWDKIADCMKNRNYIQCHHRWNNTFNSINKPWTLKEDQMLINLVKVYGLNWKEISENIDDRTSYQCCVRWSECLDPKIIKGRWSLKEDKQLDNLVRKFGTKFAKISKLMDGRTRSQCANRWGRIKKFKNESFVEFSDIFSDDENPFEDESSQQTIEIDYDSDPTIIDLSN</sequence>
<evidence type="ECO:0000256" key="4">
    <source>
        <dbReference type="ARBA" id="ARBA00023163"/>
    </source>
</evidence>
<evidence type="ECO:0000259" key="6">
    <source>
        <dbReference type="PROSITE" id="PS50090"/>
    </source>
</evidence>
<organism evidence="8 9">
    <name type="scientific">Blomia tropicalis</name>
    <name type="common">Mite</name>
    <dbReference type="NCBI Taxonomy" id="40697"/>
    <lineage>
        <taxon>Eukaryota</taxon>
        <taxon>Metazoa</taxon>
        <taxon>Ecdysozoa</taxon>
        <taxon>Arthropoda</taxon>
        <taxon>Chelicerata</taxon>
        <taxon>Arachnida</taxon>
        <taxon>Acari</taxon>
        <taxon>Acariformes</taxon>
        <taxon>Sarcoptiformes</taxon>
        <taxon>Astigmata</taxon>
        <taxon>Glycyphagoidea</taxon>
        <taxon>Echimyopodidae</taxon>
        <taxon>Blomia</taxon>
    </lineage>
</organism>
<dbReference type="GO" id="GO:0000978">
    <property type="term" value="F:RNA polymerase II cis-regulatory region sequence-specific DNA binding"/>
    <property type="evidence" value="ECO:0007669"/>
    <property type="project" value="TreeGrafter"/>
</dbReference>
<dbReference type="GO" id="GO:0042795">
    <property type="term" value="P:snRNA transcription by RNA polymerase II"/>
    <property type="evidence" value="ECO:0007669"/>
    <property type="project" value="TreeGrafter"/>
</dbReference>
<dbReference type="PROSITE" id="PS51294">
    <property type="entry name" value="HTH_MYB"/>
    <property type="match status" value="11"/>
</dbReference>
<feature type="domain" description="Myb-like" evidence="6">
    <location>
        <begin position="462"/>
        <end position="505"/>
    </location>
</feature>
<dbReference type="PANTHER" id="PTHR46621:SF1">
    <property type="entry name" value="SNRNA-ACTIVATING PROTEIN COMPLEX SUBUNIT 4"/>
    <property type="match status" value="1"/>
</dbReference>
<feature type="domain" description="Myb-like" evidence="6">
    <location>
        <begin position="152"/>
        <end position="202"/>
    </location>
</feature>
<evidence type="ECO:0000259" key="7">
    <source>
        <dbReference type="PROSITE" id="PS51294"/>
    </source>
</evidence>
<feature type="domain" description="Myb-like" evidence="6">
    <location>
        <begin position="121"/>
        <end position="151"/>
    </location>
</feature>
<feature type="domain" description="Myb-like" evidence="6">
    <location>
        <begin position="307"/>
        <end position="357"/>
    </location>
</feature>
<dbReference type="GO" id="GO:0005634">
    <property type="term" value="C:nucleus"/>
    <property type="evidence" value="ECO:0007669"/>
    <property type="project" value="UniProtKB-SubCell"/>
</dbReference>
<evidence type="ECO:0000256" key="5">
    <source>
        <dbReference type="ARBA" id="ARBA00023242"/>
    </source>
</evidence>
<dbReference type="GO" id="GO:0001006">
    <property type="term" value="F:RNA polymerase III type 3 promoter sequence-specific DNA binding"/>
    <property type="evidence" value="ECO:0007669"/>
    <property type="project" value="TreeGrafter"/>
</dbReference>
<keyword evidence="3" id="KW-0238">DNA-binding</keyword>
<feature type="domain" description="Myb-like" evidence="6">
    <location>
        <begin position="17"/>
        <end position="67"/>
    </location>
</feature>
<evidence type="ECO:0000256" key="1">
    <source>
        <dbReference type="ARBA" id="ARBA00004123"/>
    </source>
</evidence>
<gene>
    <name evidence="8" type="ORF">RDWZM_008678</name>
</gene>
<evidence type="ECO:0000313" key="9">
    <source>
        <dbReference type="Proteomes" id="UP001142055"/>
    </source>
</evidence>
<feature type="domain" description="HTH myb-type" evidence="7">
    <location>
        <begin position="406"/>
        <end position="460"/>
    </location>
</feature>
<dbReference type="InterPro" id="IPR051575">
    <property type="entry name" value="Myb-like_DNA-bd"/>
</dbReference>
<feature type="domain" description="Myb-like" evidence="6">
    <location>
        <begin position="359"/>
        <end position="405"/>
    </location>
</feature>
<evidence type="ECO:0000256" key="2">
    <source>
        <dbReference type="ARBA" id="ARBA00023015"/>
    </source>
</evidence>
<feature type="domain" description="HTH myb-type" evidence="7">
    <location>
        <begin position="307"/>
        <end position="361"/>
    </location>
</feature>
<comment type="subcellular location">
    <subcellularLocation>
        <location evidence="1">Nucleus</location>
    </subcellularLocation>
</comment>
<proteinExistence type="predicted"/>
<reference evidence="8" key="1">
    <citation type="submission" date="2022-12" db="EMBL/GenBank/DDBJ databases">
        <title>Genome assemblies of Blomia tropicalis.</title>
        <authorList>
            <person name="Cui Y."/>
        </authorList>
    </citation>
    <scope>NUCLEOTIDE SEQUENCE</scope>
    <source>
        <tissue evidence="8">Adult mites</tissue>
    </source>
</reference>
<accession>A0A9Q0RKB4</accession>
<dbReference type="InterPro" id="IPR001005">
    <property type="entry name" value="SANT/Myb"/>
</dbReference>
<feature type="domain" description="HTH myb-type" evidence="7">
    <location>
        <begin position="511"/>
        <end position="560"/>
    </location>
</feature>
<dbReference type="InterPro" id="IPR017930">
    <property type="entry name" value="Myb_dom"/>
</dbReference>
<feature type="domain" description="HTH myb-type" evidence="7">
    <location>
        <begin position="158"/>
        <end position="199"/>
    </location>
</feature>
<feature type="domain" description="HTH myb-type" evidence="7">
    <location>
        <begin position="462"/>
        <end position="509"/>
    </location>
</feature>
<evidence type="ECO:0000256" key="3">
    <source>
        <dbReference type="ARBA" id="ARBA00023125"/>
    </source>
</evidence>
<dbReference type="Gene3D" id="1.10.10.60">
    <property type="entry name" value="Homeodomain-like"/>
    <property type="match status" value="11"/>
</dbReference>
<feature type="domain" description="HTH myb-type" evidence="7">
    <location>
        <begin position="22"/>
        <end position="67"/>
    </location>
</feature>
<dbReference type="GO" id="GO:0042796">
    <property type="term" value="P:snRNA transcription by RNA polymerase III"/>
    <property type="evidence" value="ECO:0007669"/>
    <property type="project" value="TreeGrafter"/>
</dbReference>
<dbReference type="Pfam" id="PF00249">
    <property type="entry name" value="Myb_DNA-binding"/>
    <property type="match status" value="4"/>
</dbReference>
<dbReference type="AlphaFoldDB" id="A0A9Q0RKB4"/>
<dbReference type="PANTHER" id="PTHR46621">
    <property type="entry name" value="SNRNA-ACTIVATING PROTEIN COMPLEX SUBUNIT 4"/>
    <property type="match status" value="1"/>
</dbReference>
<feature type="domain" description="HTH myb-type" evidence="7">
    <location>
        <begin position="126"/>
        <end position="151"/>
    </location>
</feature>
<dbReference type="SUPFAM" id="SSF46689">
    <property type="entry name" value="Homeodomain-like"/>
    <property type="match status" value="7"/>
</dbReference>
<feature type="domain" description="Myb-like" evidence="6">
    <location>
        <begin position="506"/>
        <end position="556"/>
    </location>
</feature>
<feature type="domain" description="Myb-like" evidence="6">
    <location>
        <begin position="68"/>
        <end position="118"/>
    </location>
</feature>
<keyword evidence="4" id="KW-0804">Transcription</keyword>
<dbReference type="Proteomes" id="UP001142055">
    <property type="component" value="Chromosome 3"/>
</dbReference>
<keyword evidence="9" id="KW-1185">Reference proteome</keyword>
<keyword evidence="5" id="KW-0539">Nucleus</keyword>
<comment type="caution">
    <text evidence="8">The sequence shown here is derived from an EMBL/GenBank/DDBJ whole genome shotgun (WGS) entry which is preliminary data.</text>
</comment>
<dbReference type="CDD" id="cd00167">
    <property type="entry name" value="SANT"/>
    <property type="match status" value="10"/>
</dbReference>
<dbReference type="Pfam" id="PF13921">
    <property type="entry name" value="Myb_DNA-bind_6"/>
    <property type="match status" value="3"/>
</dbReference>
<feature type="domain" description="HTH myb-type" evidence="7">
    <location>
        <begin position="258"/>
        <end position="303"/>
    </location>
</feature>
<feature type="domain" description="HTH myb-type" evidence="7">
    <location>
        <begin position="363"/>
        <end position="405"/>
    </location>
</feature>
<dbReference type="EMBL" id="JAPWDV010000003">
    <property type="protein sequence ID" value="KAJ6217521.1"/>
    <property type="molecule type" value="Genomic_DNA"/>
</dbReference>